<evidence type="ECO:0008006" key="4">
    <source>
        <dbReference type="Google" id="ProtNLM"/>
    </source>
</evidence>
<evidence type="ECO:0000313" key="2">
    <source>
        <dbReference type="EMBL" id="EXJ16066.1"/>
    </source>
</evidence>
<dbReference type="EMBL" id="AONC01000015">
    <property type="protein sequence ID" value="EXJ16066.1"/>
    <property type="molecule type" value="Genomic_DNA"/>
</dbReference>
<dbReference type="AlphaFoldDB" id="W9VGD6"/>
<keyword evidence="1" id="KW-0732">Signal</keyword>
<dbReference type="Proteomes" id="UP000019460">
    <property type="component" value="Unassembled WGS sequence"/>
</dbReference>
<name>W9VGD6_9GAMM</name>
<keyword evidence="3" id="KW-1185">Reference proteome</keyword>
<dbReference type="eggNOG" id="ENOG503310H">
    <property type="taxonomic scope" value="Bacteria"/>
</dbReference>
<gene>
    <name evidence="2" type="ORF">D779_0535</name>
</gene>
<evidence type="ECO:0000313" key="3">
    <source>
        <dbReference type="Proteomes" id="UP000019460"/>
    </source>
</evidence>
<accession>W9VGD6</accession>
<feature type="signal peptide" evidence="1">
    <location>
        <begin position="1"/>
        <end position="30"/>
    </location>
</feature>
<sequence>MNHPYTKTRGPFATALLALALIVPSGAVLATESALPPAQTQNGISYVTGGVGEPESTAMKSAGGQHDLMMTFARSDGAFVSGVQVSIADAQGMPVAELVSGPILLVDMPEGTYRIQATIAGSTQTKTVSVGSGHQRLAYTWPGAVVDG</sequence>
<feature type="chain" id="PRO_5004932889" description="Carboxypeptidase regulatory-like domain-containing protein" evidence="1">
    <location>
        <begin position="31"/>
        <end position="148"/>
    </location>
</feature>
<dbReference type="RefSeq" id="WP_043750639.1">
    <property type="nucleotide sequence ID" value="NZ_AONC01000015.1"/>
</dbReference>
<comment type="caution">
    <text evidence="2">The sequence shown here is derived from an EMBL/GenBank/DDBJ whole genome shotgun (WGS) entry which is preliminary data.</text>
</comment>
<dbReference type="STRING" id="1249627.D779_0535"/>
<evidence type="ECO:0000256" key="1">
    <source>
        <dbReference type="SAM" id="SignalP"/>
    </source>
</evidence>
<dbReference type="OrthoDB" id="8926484at2"/>
<reference evidence="2 3" key="1">
    <citation type="submission" date="2012-11" db="EMBL/GenBank/DDBJ databases">
        <title>Genome assembly of Thiorhodococcus sp. AK35.</title>
        <authorList>
            <person name="Nupur N."/>
            <person name="Khatri I."/>
            <person name="Subramanian S."/>
            <person name="Pinnaka A."/>
        </authorList>
    </citation>
    <scope>NUCLEOTIDE SEQUENCE [LARGE SCALE GENOMIC DNA]</scope>
    <source>
        <strain evidence="2 3">AK35</strain>
    </source>
</reference>
<organism evidence="2 3">
    <name type="scientific">Imhoffiella purpurea</name>
    <dbReference type="NCBI Taxonomy" id="1249627"/>
    <lineage>
        <taxon>Bacteria</taxon>
        <taxon>Pseudomonadati</taxon>
        <taxon>Pseudomonadota</taxon>
        <taxon>Gammaproteobacteria</taxon>
        <taxon>Chromatiales</taxon>
        <taxon>Chromatiaceae</taxon>
        <taxon>Imhoffiella</taxon>
    </lineage>
</organism>
<protein>
    <recommendedName>
        <fullName evidence="4">Carboxypeptidase regulatory-like domain-containing protein</fullName>
    </recommendedName>
</protein>
<proteinExistence type="predicted"/>